<accession>A0A139P7L4</accession>
<dbReference type="OrthoDB" id="2229433at2"/>
<organism evidence="1 2">
    <name type="scientific">Streptococcus oralis</name>
    <dbReference type="NCBI Taxonomy" id="1303"/>
    <lineage>
        <taxon>Bacteria</taxon>
        <taxon>Bacillati</taxon>
        <taxon>Bacillota</taxon>
        <taxon>Bacilli</taxon>
        <taxon>Lactobacillales</taxon>
        <taxon>Streptococcaceae</taxon>
        <taxon>Streptococcus</taxon>
    </lineage>
</organism>
<dbReference type="AlphaFoldDB" id="A0A139P7L4"/>
<dbReference type="EMBL" id="LQOB01000344">
    <property type="protein sequence ID" value="KXT84257.1"/>
    <property type="molecule type" value="Genomic_DNA"/>
</dbReference>
<gene>
    <name evidence="1" type="ORF">SORDD16_01828</name>
</gene>
<name>A0A139P7L4_STROR</name>
<evidence type="ECO:0000313" key="1">
    <source>
        <dbReference type="EMBL" id="KXT84257.1"/>
    </source>
</evidence>
<reference evidence="1 2" key="1">
    <citation type="submission" date="2016-01" db="EMBL/GenBank/DDBJ databases">
        <title>Highly variable Streptococcus oralis are common among viridans streptococci isolated from primates.</title>
        <authorList>
            <person name="Denapaite D."/>
            <person name="Rieger M."/>
            <person name="Koendgen S."/>
            <person name="Brueckner R."/>
            <person name="Ochigava I."/>
            <person name="Kappeler P."/>
            <person name="Maetz-Rensing K."/>
            <person name="Leendertz F."/>
            <person name="Hakenbeck R."/>
        </authorList>
    </citation>
    <scope>NUCLEOTIDE SEQUENCE [LARGE SCALE GENOMIC DNA]</scope>
    <source>
        <strain evidence="1 2">DD16</strain>
    </source>
</reference>
<sequence length="89" mass="10249">MALYLVNHYEGAKKIEFKDYYQDKVTGYLSSAVQVNEKYNITIFSAGTNGRISIDYYDDFKLKKSENNLNLSLNDIEIIYYGGDIKGDK</sequence>
<dbReference type="Proteomes" id="UP000072653">
    <property type="component" value="Unassembled WGS sequence"/>
</dbReference>
<protein>
    <submittedName>
        <fullName evidence="1">Uncharacterized protein</fullName>
    </submittedName>
</protein>
<dbReference type="PATRIC" id="fig|1303.79.peg.2172"/>
<evidence type="ECO:0000313" key="2">
    <source>
        <dbReference type="Proteomes" id="UP000072653"/>
    </source>
</evidence>
<proteinExistence type="predicted"/>
<comment type="caution">
    <text evidence="1">The sequence shown here is derived from an EMBL/GenBank/DDBJ whole genome shotgun (WGS) entry which is preliminary data.</text>
</comment>